<evidence type="ECO:0000256" key="4">
    <source>
        <dbReference type="ARBA" id="ARBA00022723"/>
    </source>
</evidence>
<comment type="cofactor">
    <cofactor evidence="2 7 8">
        <name>Mg(2+)</name>
        <dbReference type="ChEBI" id="CHEBI:18420"/>
    </cofactor>
</comment>
<keyword evidence="6 7" id="KW-0460">Magnesium</keyword>
<dbReference type="GO" id="GO:0007165">
    <property type="term" value="P:signal transduction"/>
    <property type="evidence" value="ECO:0007669"/>
    <property type="project" value="TreeGrafter"/>
</dbReference>
<feature type="binding site" evidence="7">
    <location>
        <position position="81"/>
    </location>
    <ligand>
        <name>Mg(2+)</name>
        <dbReference type="ChEBI" id="CHEBI:18420"/>
        <label>1</label>
        <note>catalytic</note>
    </ligand>
</feature>
<organism evidence="9 10">
    <name type="scientific">Chloroflexus aggregans</name>
    <dbReference type="NCBI Taxonomy" id="152260"/>
    <lineage>
        <taxon>Bacteria</taxon>
        <taxon>Bacillati</taxon>
        <taxon>Chloroflexota</taxon>
        <taxon>Chloroflexia</taxon>
        <taxon>Chloroflexales</taxon>
        <taxon>Chloroflexineae</taxon>
        <taxon>Chloroflexaceae</taxon>
        <taxon>Chloroflexus</taxon>
    </lineage>
</organism>
<dbReference type="GO" id="GO:0006020">
    <property type="term" value="P:inositol metabolic process"/>
    <property type="evidence" value="ECO:0007669"/>
    <property type="project" value="TreeGrafter"/>
</dbReference>
<protein>
    <recommendedName>
        <fullName evidence="8">Inositol-1-monophosphatase</fullName>
        <ecNumber evidence="8">3.1.3.25</ecNumber>
    </recommendedName>
</protein>
<feature type="binding site" evidence="7">
    <location>
        <position position="206"/>
    </location>
    <ligand>
        <name>Mg(2+)</name>
        <dbReference type="ChEBI" id="CHEBI:18420"/>
        <label>1</label>
        <note>catalytic</note>
    </ligand>
</feature>
<dbReference type="PRINTS" id="PR01959">
    <property type="entry name" value="SBIMPHPHTASE"/>
</dbReference>
<dbReference type="PANTHER" id="PTHR20854:SF4">
    <property type="entry name" value="INOSITOL-1-MONOPHOSPHATASE-RELATED"/>
    <property type="match status" value="1"/>
</dbReference>
<dbReference type="PROSITE" id="PS00630">
    <property type="entry name" value="IMP_2"/>
    <property type="match status" value="1"/>
</dbReference>
<dbReference type="InterPro" id="IPR000760">
    <property type="entry name" value="Inositol_monophosphatase-like"/>
</dbReference>
<dbReference type="InterPro" id="IPR022337">
    <property type="entry name" value="Inositol_monophosphatase_SuhB"/>
</dbReference>
<evidence type="ECO:0000256" key="2">
    <source>
        <dbReference type="ARBA" id="ARBA00001946"/>
    </source>
</evidence>
<evidence type="ECO:0000256" key="3">
    <source>
        <dbReference type="ARBA" id="ARBA00009759"/>
    </source>
</evidence>
<dbReference type="PROSITE" id="PS00629">
    <property type="entry name" value="IMP_1"/>
    <property type="match status" value="1"/>
</dbReference>
<dbReference type="Proteomes" id="UP000243376">
    <property type="component" value="Unassembled WGS sequence"/>
</dbReference>
<feature type="binding site" evidence="7">
    <location>
        <position position="80"/>
    </location>
    <ligand>
        <name>Mg(2+)</name>
        <dbReference type="ChEBI" id="CHEBI:18420"/>
        <label>1</label>
        <note>catalytic</note>
    </ligand>
</feature>
<evidence type="ECO:0000256" key="8">
    <source>
        <dbReference type="RuleBase" id="RU364068"/>
    </source>
</evidence>
<dbReference type="GO" id="GO:0046854">
    <property type="term" value="P:phosphatidylinositol phosphate biosynthetic process"/>
    <property type="evidence" value="ECO:0007669"/>
    <property type="project" value="InterPro"/>
</dbReference>
<dbReference type="SUPFAM" id="SSF56655">
    <property type="entry name" value="Carbohydrate phosphatase"/>
    <property type="match status" value="1"/>
</dbReference>
<dbReference type="Gene3D" id="3.30.540.10">
    <property type="entry name" value="Fructose-1,6-Bisphosphatase, subunit A, domain 1"/>
    <property type="match status" value="1"/>
</dbReference>
<gene>
    <name evidence="9" type="ORF">C0184_04950</name>
</gene>
<comment type="catalytic activity">
    <reaction evidence="1 8">
        <text>a myo-inositol phosphate + H2O = myo-inositol + phosphate</text>
        <dbReference type="Rhea" id="RHEA:24056"/>
        <dbReference type="ChEBI" id="CHEBI:15377"/>
        <dbReference type="ChEBI" id="CHEBI:17268"/>
        <dbReference type="ChEBI" id="CHEBI:43474"/>
        <dbReference type="ChEBI" id="CHEBI:84139"/>
        <dbReference type="EC" id="3.1.3.25"/>
    </reaction>
</comment>
<dbReference type="InterPro" id="IPR020583">
    <property type="entry name" value="Inositol_monoP_metal-BS"/>
</dbReference>
<comment type="caution">
    <text evidence="9">The sequence shown here is derived from an EMBL/GenBank/DDBJ whole genome shotgun (WGS) entry which is preliminary data.</text>
</comment>
<dbReference type="Pfam" id="PF00459">
    <property type="entry name" value="Inositol_P"/>
    <property type="match status" value="1"/>
</dbReference>
<dbReference type="FunFam" id="3.30.540.10:FF:000003">
    <property type="entry name" value="Inositol-1-monophosphatase"/>
    <property type="match status" value="1"/>
</dbReference>
<evidence type="ECO:0000256" key="1">
    <source>
        <dbReference type="ARBA" id="ARBA00001033"/>
    </source>
</evidence>
<proteinExistence type="inferred from homology"/>
<dbReference type="Gene3D" id="3.40.190.80">
    <property type="match status" value="1"/>
</dbReference>
<evidence type="ECO:0000313" key="10">
    <source>
        <dbReference type="Proteomes" id="UP000243376"/>
    </source>
</evidence>
<dbReference type="GO" id="GO:0046872">
    <property type="term" value="F:metal ion binding"/>
    <property type="evidence" value="ECO:0007669"/>
    <property type="project" value="UniProtKB-KW"/>
</dbReference>
<evidence type="ECO:0000256" key="6">
    <source>
        <dbReference type="ARBA" id="ARBA00022842"/>
    </source>
</evidence>
<dbReference type="InterPro" id="IPR020550">
    <property type="entry name" value="Inositol_monophosphatase_CS"/>
</dbReference>
<feature type="binding site" evidence="7">
    <location>
        <position position="62"/>
    </location>
    <ligand>
        <name>Mg(2+)</name>
        <dbReference type="ChEBI" id="CHEBI:18420"/>
        <label>1</label>
        <note>catalytic</note>
    </ligand>
</feature>
<evidence type="ECO:0000256" key="7">
    <source>
        <dbReference type="PIRSR" id="PIRSR600760-2"/>
    </source>
</evidence>
<sequence length="272" mass="29588">MLDFAIDVAYRAGALIRAGAEREITYEPKQHADVVTEVDRASEALIVGAIRSRYPDHAIIAEEGSGVSMSSPYTWLIDPLDGTLNFLHGLPIFAVSIALLAYNEPLLGVVYDPMHNELFYAERGKGAFLNGRRLHVSRTSVLARSLLSSGLPYDRFTQPDNNLTELTYLAMLVQDIRRPGSAALDLCAVAAGRTDGHWELGLKPWDVAAGGLIAREAGATVTDWQGGEWRPLSGDRIVATNGLIHAELLAALAAARRQREQNPMSDTISPRS</sequence>
<name>A0A2J6X8T0_9CHLR</name>
<evidence type="ECO:0000313" key="9">
    <source>
        <dbReference type="EMBL" id="PMP83695.1"/>
    </source>
</evidence>
<feature type="binding site" evidence="7">
    <location>
        <position position="78"/>
    </location>
    <ligand>
        <name>Mg(2+)</name>
        <dbReference type="ChEBI" id="CHEBI:18420"/>
        <label>1</label>
        <note>catalytic</note>
    </ligand>
</feature>
<accession>A0A2J6X8T0</accession>
<dbReference type="GO" id="GO:0008934">
    <property type="term" value="F:inositol monophosphate 1-phosphatase activity"/>
    <property type="evidence" value="ECO:0007669"/>
    <property type="project" value="InterPro"/>
</dbReference>
<dbReference type="AlphaFoldDB" id="A0A2J6X8T0"/>
<comment type="similarity">
    <text evidence="3 8">Belongs to the inositol monophosphatase superfamily.</text>
</comment>
<dbReference type="EMBL" id="PNIQ01000321">
    <property type="protein sequence ID" value="PMP83695.1"/>
    <property type="molecule type" value="Genomic_DNA"/>
</dbReference>
<reference evidence="9 10" key="1">
    <citation type="submission" date="2018-01" db="EMBL/GenBank/DDBJ databases">
        <title>Metagenomic assembled genomes from two thermal pools in the Uzon Caldera, Kamchatka, Russia.</title>
        <authorList>
            <person name="Wilkins L."/>
            <person name="Ettinger C."/>
        </authorList>
    </citation>
    <scope>NUCLEOTIDE SEQUENCE [LARGE SCALE GENOMIC DNA]</scope>
    <source>
        <strain evidence="9">ZAV-02</strain>
    </source>
</reference>
<dbReference type="EC" id="3.1.3.25" evidence="8"/>
<keyword evidence="5 8" id="KW-0378">Hydrolase</keyword>
<keyword evidence="4 7" id="KW-0479">Metal-binding</keyword>
<evidence type="ECO:0000256" key="5">
    <source>
        <dbReference type="ARBA" id="ARBA00022801"/>
    </source>
</evidence>
<dbReference type="PRINTS" id="PR00377">
    <property type="entry name" value="IMPHPHTASES"/>
</dbReference>
<dbReference type="PANTHER" id="PTHR20854">
    <property type="entry name" value="INOSITOL MONOPHOSPHATASE"/>
    <property type="match status" value="1"/>
</dbReference>
<dbReference type="InterPro" id="IPR033942">
    <property type="entry name" value="IMPase"/>
</dbReference>
<dbReference type="CDD" id="cd01639">
    <property type="entry name" value="IMPase"/>
    <property type="match status" value="1"/>
</dbReference>